<organism evidence="15 19">
    <name type="scientific">Didymodactylos carnosus</name>
    <dbReference type="NCBI Taxonomy" id="1234261"/>
    <lineage>
        <taxon>Eukaryota</taxon>
        <taxon>Metazoa</taxon>
        <taxon>Spiralia</taxon>
        <taxon>Gnathifera</taxon>
        <taxon>Rotifera</taxon>
        <taxon>Eurotatoria</taxon>
        <taxon>Bdelloidea</taxon>
        <taxon>Philodinida</taxon>
        <taxon>Philodinidae</taxon>
        <taxon>Didymodactylos</taxon>
    </lineage>
</organism>
<feature type="compositionally biased region" description="Basic and acidic residues" evidence="13">
    <location>
        <begin position="403"/>
        <end position="420"/>
    </location>
</feature>
<evidence type="ECO:0000256" key="9">
    <source>
        <dbReference type="ARBA" id="ARBA00022833"/>
    </source>
</evidence>
<gene>
    <name evidence="15" type="ORF">GPM918_LOCUS8040</name>
    <name evidence="16" type="ORF">OVA965_LOCUS12431</name>
    <name evidence="17" type="ORF">SRO942_LOCUS8040</name>
    <name evidence="18" type="ORF">TMI583_LOCUS12435</name>
</gene>
<evidence type="ECO:0000256" key="1">
    <source>
        <dbReference type="ARBA" id="ARBA00001936"/>
    </source>
</evidence>
<evidence type="ECO:0000256" key="8">
    <source>
        <dbReference type="ARBA" id="ARBA00022801"/>
    </source>
</evidence>
<dbReference type="InterPro" id="IPR007708">
    <property type="entry name" value="DBR1_C"/>
</dbReference>
<evidence type="ECO:0000256" key="10">
    <source>
        <dbReference type="ARBA" id="ARBA00023004"/>
    </source>
</evidence>
<comment type="cofactor">
    <cofactor evidence="3">
        <name>Fe(2+)</name>
        <dbReference type="ChEBI" id="CHEBI:29033"/>
    </cofactor>
</comment>
<evidence type="ECO:0000313" key="15">
    <source>
        <dbReference type="EMBL" id="CAF0889422.1"/>
    </source>
</evidence>
<dbReference type="SMART" id="SM01124">
    <property type="entry name" value="DBR1"/>
    <property type="match status" value="1"/>
</dbReference>
<feature type="region of interest" description="Disordered" evidence="13">
    <location>
        <begin position="387"/>
        <end position="432"/>
    </location>
</feature>
<keyword evidence="10" id="KW-0408">Iron</keyword>
<keyword evidence="7" id="KW-0479">Metal-binding</keyword>
<feature type="compositionally biased region" description="Polar residues" evidence="13">
    <location>
        <begin position="422"/>
        <end position="432"/>
    </location>
</feature>
<sequence length="432" mass="49676">MKIAIEGCCHGELDKIYDTIKEIEEKQSIHIDLLLICGDFQAVRNTQDLQSMAVPPKYRSMQDFWRYYNGEKKAPVLTIFIGGNHESSNFLVELPYGGWVAENIYYMGYSNVINYNGLRLCGISGIYKSNDYNIGRYETPPFTDRTVRSIYHVRSFDIYRLKQLKENTIDIVISHDWPRGITSYGNTTKLLQYKKHFYNDIKNNQLGSPPLEEILLDLKPNYWFAAHLHVKFSALVEHNNGNVTRFLSLDKCLPGREFLQVLDIEPINPTKINSNRLTLDPEWLCILKKTDNLLNVHRTHTYLPNKSQQSSMPTEEDIKSLHEDFGDQFEVPDMFQITAPTYTSEKSSSTSINQQQKINPQTELLCQMLGIRDPLNVVLNRTVGASMPSIDDSNLNTNDPNQDDDKCSISSEEHDHHDDLNMESTNIHLTTS</sequence>
<comment type="similarity">
    <text evidence="5">Belongs to the lariat debranching enzyme family.</text>
</comment>
<dbReference type="PANTHER" id="PTHR12849">
    <property type="entry name" value="RNA LARIAT DEBRANCHING ENZYME"/>
    <property type="match status" value="1"/>
</dbReference>
<dbReference type="FunFam" id="3.60.21.10:FF:000035">
    <property type="entry name" value="Lariat debranching enzyme"/>
    <property type="match status" value="1"/>
</dbReference>
<evidence type="ECO:0000256" key="13">
    <source>
        <dbReference type="SAM" id="MobiDB-lite"/>
    </source>
</evidence>
<keyword evidence="19" id="KW-1185">Reference proteome</keyword>
<evidence type="ECO:0000256" key="2">
    <source>
        <dbReference type="ARBA" id="ARBA00001947"/>
    </source>
</evidence>
<evidence type="ECO:0000256" key="11">
    <source>
        <dbReference type="ARBA" id="ARBA00023211"/>
    </source>
</evidence>
<keyword evidence="8" id="KW-0378">Hydrolase</keyword>
<dbReference type="Proteomes" id="UP000663829">
    <property type="component" value="Unassembled WGS sequence"/>
</dbReference>
<accession>A0A813YUQ3</accession>
<evidence type="ECO:0000256" key="12">
    <source>
        <dbReference type="ARBA" id="ARBA00023242"/>
    </source>
</evidence>
<dbReference type="CDD" id="cd00844">
    <property type="entry name" value="MPP_Dbr1_N"/>
    <property type="match status" value="1"/>
</dbReference>
<dbReference type="GO" id="GO:0000398">
    <property type="term" value="P:mRNA splicing, via spliceosome"/>
    <property type="evidence" value="ECO:0007669"/>
    <property type="project" value="TreeGrafter"/>
</dbReference>
<keyword evidence="11" id="KW-0464">Manganese</keyword>
<proteinExistence type="inferred from homology"/>
<protein>
    <recommendedName>
        <fullName evidence="14">Lariat debranching enzyme C-terminal domain-containing protein</fullName>
    </recommendedName>
</protein>
<evidence type="ECO:0000256" key="4">
    <source>
        <dbReference type="ARBA" id="ARBA00004123"/>
    </source>
</evidence>
<dbReference type="InterPro" id="IPR029052">
    <property type="entry name" value="Metallo-depent_PP-like"/>
</dbReference>
<dbReference type="Pfam" id="PF00149">
    <property type="entry name" value="Metallophos"/>
    <property type="match status" value="1"/>
</dbReference>
<dbReference type="AlphaFoldDB" id="A0A813YUQ3"/>
<dbReference type="GO" id="GO:0008419">
    <property type="term" value="F:RNA lariat debranching enzyme activity"/>
    <property type="evidence" value="ECO:0007669"/>
    <property type="project" value="TreeGrafter"/>
</dbReference>
<dbReference type="Proteomes" id="UP000682733">
    <property type="component" value="Unassembled WGS sequence"/>
</dbReference>
<reference evidence="15" key="1">
    <citation type="submission" date="2021-02" db="EMBL/GenBank/DDBJ databases">
        <authorList>
            <person name="Nowell W R."/>
        </authorList>
    </citation>
    <scope>NUCLEOTIDE SEQUENCE</scope>
</reference>
<feature type="domain" description="Lariat debranching enzyme C-terminal" evidence="14">
    <location>
        <begin position="236"/>
        <end position="375"/>
    </location>
</feature>
<comment type="subcellular location">
    <subcellularLocation>
        <location evidence="4">Nucleus</location>
    </subcellularLocation>
</comment>
<comment type="caution">
    <text evidence="15">The sequence shown here is derived from an EMBL/GenBank/DDBJ whole genome shotgun (WGS) entry which is preliminary data.</text>
</comment>
<feature type="compositionally biased region" description="Polar residues" evidence="13">
    <location>
        <begin position="391"/>
        <end position="400"/>
    </location>
</feature>
<dbReference type="EMBL" id="CAJNOQ010001362">
    <property type="protein sequence ID" value="CAF0889422.1"/>
    <property type="molecule type" value="Genomic_DNA"/>
</dbReference>
<evidence type="ECO:0000256" key="6">
    <source>
        <dbReference type="ARBA" id="ARBA00022664"/>
    </source>
</evidence>
<dbReference type="GO" id="GO:0046872">
    <property type="term" value="F:metal ion binding"/>
    <property type="evidence" value="ECO:0007669"/>
    <property type="project" value="UniProtKB-KW"/>
</dbReference>
<dbReference type="SUPFAM" id="SSF56300">
    <property type="entry name" value="Metallo-dependent phosphatases"/>
    <property type="match status" value="1"/>
</dbReference>
<evidence type="ECO:0000313" key="16">
    <source>
        <dbReference type="EMBL" id="CAF0956919.1"/>
    </source>
</evidence>
<dbReference type="Gene3D" id="3.60.21.10">
    <property type="match status" value="1"/>
</dbReference>
<evidence type="ECO:0000256" key="7">
    <source>
        <dbReference type="ARBA" id="ARBA00022723"/>
    </source>
</evidence>
<keyword evidence="9" id="KW-0862">Zinc</keyword>
<dbReference type="InterPro" id="IPR041816">
    <property type="entry name" value="Dbr1_N"/>
</dbReference>
<comment type="cofactor">
    <cofactor evidence="2">
        <name>Zn(2+)</name>
        <dbReference type="ChEBI" id="CHEBI:29105"/>
    </cofactor>
</comment>
<dbReference type="GO" id="GO:0005634">
    <property type="term" value="C:nucleus"/>
    <property type="evidence" value="ECO:0007669"/>
    <property type="project" value="UniProtKB-SubCell"/>
</dbReference>
<dbReference type="OrthoDB" id="407609at2759"/>
<keyword evidence="12" id="KW-0539">Nucleus</keyword>
<dbReference type="Proteomes" id="UP000677228">
    <property type="component" value="Unassembled WGS sequence"/>
</dbReference>
<evidence type="ECO:0000256" key="3">
    <source>
        <dbReference type="ARBA" id="ARBA00001954"/>
    </source>
</evidence>
<dbReference type="Proteomes" id="UP000681722">
    <property type="component" value="Unassembled WGS sequence"/>
</dbReference>
<comment type="cofactor">
    <cofactor evidence="1">
        <name>Mn(2+)</name>
        <dbReference type="ChEBI" id="CHEBI:29035"/>
    </cofactor>
</comment>
<dbReference type="EMBL" id="CAJNOK010004998">
    <property type="protein sequence ID" value="CAF0956919.1"/>
    <property type="molecule type" value="Genomic_DNA"/>
</dbReference>
<name>A0A813YUQ3_9BILA</name>
<dbReference type="PANTHER" id="PTHR12849:SF0">
    <property type="entry name" value="LARIAT DEBRANCHING ENZYME"/>
    <property type="match status" value="1"/>
</dbReference>
<evidence type="ECO:0000256" key="5">
    <source>
        <dbReference type="ARBA" id="ARBA00006045"/>
    </source>
</evidence>
<dbReference type="Pfam" id="PF05011">
    <property type="entry name" value="DBR1"/>
    <property type="match status" value="1"/>
</dbReference>
<evidence type="ECO:0000259" key="14">
    <source>
        <dbReference type="SMART" id="SM01124"/>
    </source>
</evidence>
<dbReference type="EMBL" id="CAJOBC010001362">
    <property type="protein sequence ID" value="CAF3674020.1"/>
    <property type="molecule type" value="Genomic_DNA"/>
</dbReference>
<keyword evidence="6" id="KW-0507">mRNA processing</keyword>
<dbReference type="EMBL" id="CAJOBA010005003">
    <property type="protein sequence ID" value="CAF3730033.1"/>
    <property type="molecule type" value="Genomic_DNA"/>
</dbReference>
<evidence type="ECO:0000313" key="17">
    <source>
        <dbReference type="EMBL" id="CAF3674020.1"/>
    </source>
</evidence>
<dbReference type="InterPro" id="IPR004843">
    <property type="entry name" value="Calcineurin-like_PHP"/>
</dbReference>
<evidence type="ECO:0000313" key="19">
    <source>
        <dbReference type="Proteomes" id="UP000663829"/>
    </source>
</evidence>
<evidence type="ECO:0000313" key="18">
    <source>
        <dbReference type="EMBL" id="CAF3730033.1"/>
    </source>
</evidence>